<dbReference type="InterPro" id="IPR000515">
    <property type="entry name" value="MetI-like"/>
</dbReference>
<dbReference type="CDD" id="cd06261">
    <property type="entry name" value="TM_PBP2"/>
    <property type="match status" value="1"/>
</dbReference>
<protein>
    <submittedName>
        <fullName evidence="9">Carbohydrate ABC transporter permease</fullName>
    </submittedName>
</protein>
<feature type="transmembrane region" description="Helical" evidence="7">
    <location>
        <begin position="238"/>
        <end position="257"/>
    </location>
</feature>
<gene>
    <name evidence="9" type="ORF">ENV35_03245</name>
</gene>
<feature type="transmembrane region" description="Helical" evidence="7">
    <location>
        <begin position="136"/>
        <end position="157"/>
    </location>
</feature>
<feature type="transmembrane region" description="Helical" evidence="7">
    <location>
        <begin position="178"/>
        <end position="201"/>
    </location>
</feature>
<dbReference type="GO" id="GO:0005886">
    <property type="term" value="C:plasma membrane"/>
    <property type="evidence" value="ECO:0007669"/>
    <property type="project" value="UniProtKB-SubCell"/>
</dbReference>
<feature type="transmembrane region" description="Helical" evidence="7">
    <location>
        <begin position="67"/>
        <end position="91"/>
    </location>
</feature>
<dbReference type="InterPro" id="IPR035906">
    <property type="entry name" value="MetI-like_sf"/>
</dbReference>
<evidence type="ECO:0000256" key="1">
    <source>
        <dbReference type="ARBA" id="ARBA00004651"/>
    </source>
</evidence>
<comment type="similarity">
    <text evidence="7">Belongs to the binding-protein-dependent transport system permease family.</text>
</comment>
<comment type="subcellular location">
    <subcellularLocation>
        <location evidence="1 7">Cell membrane</location>
        <topology evidence="1 7">Multi-pass membrane protein</topology>
    </subcellularLocation>
</comment>
<reference evidence="9" key="1">
    <citation type="journal article" date="2020" name="mSystems">
        <title>Genome- and Community-Level Interaction Insights into Carbon Utilization and Element Cycling Functions of Hydrothermarchaeota in Hydrothermal Sediment.</title>
        <authorList>
            <person name="Zhou Z."/>
            <person name="Liu Y."/>
            <person name="Xu W."/>
            <person name="Pan J."/>
            <person name="Luo Z.H."/>
            <person name="Li M."/>
        </authorList>
    </citation>
    <scope>NUCLEOTIDE SEQUENCE [LARGE SCALE GENOMIC DNA]</scope>
    <source>
        <strain evidence="9">SpSt-751</strain>
    </source>
</reference>
<evidence type="ECO:0000256" key="5">
    <source>
        <dbReference type="ARBA" id="ARBA00022989"/>
    </source>
</evidence>
<name>A0A7C3SR32_9BACT</name>
<dbReference type="Gene3D" id="1.10.3720.10">
    <property type="entry name" value="MetI-like"/>
    <property type="match status" value="1"/>
</dbReference>
<evidence type="ECO:0000259" key="8">
    <source>
        <dbReference type="PROSITE" id="PS50928"/>
    </source>
</evidence>
<keyword evidence="6 7" id="KW-0472">Membrane</keyword>
<evidence type="ECO:0000256" key="2">
    <source>
        <dbReference type="ARBA" id="ARBA00022448"/>
    </source>
</evidence>
<evidence type="ECO:0000313" key="9">
    <source>
        <dbReference type="EMBL" id="HGB30875.1"/>
    </source>
</evidence>
<dbReference type="SUPFAM" id="SSF161098">
    <property type="entry name" value="MetI-like"/>
    <property type="match status" value="1"/>
</dbReference>
<keyword evidence="5 7" id="KW-1133">Transmembrane helix</keyword>
<evidence type="ECO:0000256" key="6">
    <source>
        <dbReference type="ARBA" id="ARBA00023136"/>
    </source>
</evidence>
<dbReference type="PANTHER" id="PTHR43744:SF12">
    <property type="entry name" value="ABC TRANSPORTER PERMEASE PROTEIN MG189-RELATED"/>
    <property type="match status" value="1"/>
</dbReference>
<keyword evidence="2 7" id="KW-0813">Transport</keyword>
<dbReference type="AlphaFoldDB" id="A0A7C3SR32"/>
<dbReference type="Pfam" id="PF00528">
    <property type="entry name" value="BPD_transp_1"/>
    <property type="match status" value="1"/>
</dbReference>
<proteinExistence type="inferred from homology"/>
<sequence length="272" mass="30822">MGYILKVFKIAILSVGILIMLLPFFWMISSSFKPLSEVILIPPTWIPHNPTLGNFIYIFTQMDIFRYLFNSFIVAFISVSSILFTSVLGGYAFAKYNFPGRTVLFYTILSTLMVPFQVRVIPLYMLIFKAKLLDTYFGLALPGLADAFGIFLMRQFMMGIPDDLINAARIDGYSEPAILLRIVLPLSKPAVSTLTIFTFMWNWESFLWPLVVTNSESKYTLPIGLARFAGKYLQRIDLQMAASVVSIIPVLIVFLIFQKHFIEGITLTGMKG</sequence>
<dbReference type="PROSITE" id="PS50928">
    <property type="entry name" value="ABC_TM1"/>
    <property type="match status" value="1"/>
</dbReference>
<evidence type="ECO:0000256" key="7">
    <source>
        <dbReference type="RuleBase" id="RU363032"/>
    </source>
</evidence>
<keyword evidence="4 7" id="KW-0812">Transmembrane</keyword>
<evidence type="ECO:0000256" key="3">
    <source>
        <dbReference type="ARBA" id="ARBA00022475"/>
    </source>
</evidence>
<feature type="transmembrane region" description="Helical" evidence="7">
    <location>
        <begin position="103"/>
        <end position="124"/>
    </location>
</feature>
<comment type="caution">
    <text evidence="9">The sequence shown here is derived from an EMBL/GenBank/DDBJ whole genome shotgun (WGS) entry which is preliminary data.</text>
</comment>
<evidence type="ECO:0000256" key="4">
    <source>
        <dbReference type="ARBA" id="ARBA00022692"/>
    </source>
</evidence>
<dbReference type="PANTHER" id="PTHR43744">
    <property type="entry name" value="ABC TRANSPORTER PERMEASE PROTEIN MG189-RELATED-RELATED"/>
    <property type="match status" value="1"/>
</dbReference>
<keyword evidence="3" id="KW-1003">Cell membrane</keyword>
<dbReference type="GO" id="GO:0055085">
    <property type="term" value="P:transmembrane transport"/>
    <property type="evidence" value="ECO:0007669"/>
    <property type="project" value="InterPro"/>
</dbReference>
<feature type="domain" description="ABC transmembrane type-1" evidence="8">
    <location>
        <begin position="68"/>
        <end position="257"/>
    </location>
</feature>
<accession>A0A7C3SR32</accession>
<dbReference type="EMBL" id="DTGA01000080">
    <property type="protein sequence ID" value="HGB30875.1"/>
    <property type="molecule type" value="Genomic_DNA"/>
</dbReference>
<feature type="transmembrane region" description="Helical" evidence="7">
    <location>
        <begin position="7"/>
        <end position="28"/>
    </location>
</feature>
<organism evidence="9">
    <name type="scientific">Dictyoglomus turgidum</name>
    <dbReference type="NCBI Taxonomy" id="513050"/>
    <lineage>
        <taxon>Bacteria</taxon>
        <taxon>Pseudomonadati</taxon>
        <taxon>Dictyoglomota</taxon>
        <taxon>Dictyoglomia</taxon>
        <taxon>Dictyoglomales</taxon>
        <taxon>Dictyoglomaceae</taxon>
        <taxon>Dictyoglomus</taxon>
    </lineage>
</organism>